<dbReference type="RefSeq" id="WP_345127670.1">
    <property type="nucleotide sequence ID" value="NZ_BAABAT010000007.1"/>
</dbReference>
<dbReference type="EMBL" id="BAABAT010000007">
    <property type="protein sequence ID" value="GAA4249314.1"/>
    <property type="molecule type" value="Genomic_DNA"/>
</dbReference>
<dbReference type="InterPro" id="IPR029045">
    <property type="entry name" value="ClpP/crotonase-like_dom_sf"/>
</dbReference>
<dbReference type="PANTHER" id="PTHR11941:SF45">
    <property type="entry name" value="ENOYL-COA DELTA ISOMERASE 1, MITOCHONDRIAL"/>
    <property type="match status" value="1"/>
</dbReference>
<dbReference type="Gene3D" id="3.90.226.10">
    <property type="entry name" value="2-enoyl-CoA Hydratase, Chain A, domain 1"/>
    <property type="match status" value="1"/>
</dbReference>
<dbReference type="InterPro" id="IPR001753">
    <property type="entry name" value="Enoyl-CoA_hydra/iso"/>
</dbReference>
<comment type="caution">
    <text evidence="1">The sequence shown here is derived from an EMBL/GenBank/DDBJ whole genome shotgun (WGS) entry which is preliminary data.</text>
</comment>
<protein>
    <submittedName>
        <fullName evidence="1">Enoyl-CoA hydratase/isomerase family protein</fullName>
    </submittedName>
</protein>
<dbReference type="CDD" id="cd06558">
    <property type="entry name" value="crotonase-like"/>
    <property type="match status" value="1"/>
</dbReference>
<keyword evidence="2" id="KW-1185">Reference proteome</keyword>
<evidence type="ECO:0000313" key="1">
    <source>
        <dbReference type="EMBL" id="GAA4249314.1"/>
    </source>
</evidence>
<dbReference type="PANTHER" id="PTHR11941">
    <property type="entry name" value="ENOYL-COA HYDRATASE-RELATED"/>
    <property type="match status" value="1"/>
</dbReference>
<dbReference type="SUPFAM" id="SSF52096">
    <property type="entry name" value="ClpP/crotonase"/>
    <property type="match status" value="1"/>
</dbReference>
<accession>A0ABP8D7I3</accession>
<dbReference type="Proteomes" id="UP001500620">
    <property type="component" value="Unassembled WGS sequence"/>
</dbReference>
<organism evidence="1 2">
    <name type="scientific">Dactylosporangium darangshiense</name>
    <dbReference type="NCBI Taxonomy" id="579108"/>
    <lineage>
        <taxon>Bacteria</taxon>
        <taxon>Bacillati</taxon>
        <taxon>Actinomycetota</taxon>
        <taxon>Actinomycetes</taxon>
        <taxon>Micromonosporales</taxon>
        <taxon>Micromonosporaceae</taxon>
        <taxon>Dactylosporangium</taxon>
    </lineage>
</organism>
<proteinExistence type="predicted"/>
<gene>
    <name evidence="1" type="ORF">GCM10022255_032930</name>
</gene>
<sequence>MIEVDEHGAVRVVRLHHGKVNALDLELLLALRDTFAGLRDAPVVLTGAGRCFSAGVDLRRVLQEGENPAYAAAFLAALGGACRAVFEHPRPVVAAVNGHAIAGGCILALACDRRFMAGGTIGVTELAVGVPYPAVPMEVLRFAAGPAASDLALSARTMGPEEAARIGLVDAVVPAGELLDRALGEAGRLARVPAATYALTKRQLRRDAVARMDAGAADDAQVLAGWATPEARAAIAAFFEAL</sequence>
<evidence type="ECO:0000313" key="2">
    <source>
        <dbReference type="Proteomes" id="UP001500620"/>
    </source>
</evidence>
<name>A0ABP8D7I3_9ACTN</name>
<reference evidence="2" key="1">
    <citation type="journal article" date="2019" name="Int. J. Syst. Evol. Microbiol.">
        <title>The Global Catalogue of Microorganisms (GCM) 10K type strain sequencing project: providing services to taxonomists for standard genome sequencing and annotation.</title>
        <authorList>
            <consortium name="The Broad Institute Genomics Platform"/>
            <consortium name="The Broad Institute Genome Sequencing Center for Infectious Disease"/>
            <person name="Wu L."/>
            <person name="Ma J."/>
        </authorList>
    </citation>
    <scope>NUCLEOTIDE SEQUENCE [LARGE SCALE GENOMIC DNA]</scope>
    <source>
        <strain evidence="2">JCM 17441</strain>
    </source>
</reference>
<dbReference type="Pfam" id="PF00378">
    <property type="entry name" value="ECH_1"/>
    <property type="match status" value="1"/>
</dbReference>